<keyword evidence="1" id="KW-0378">Hydrolase</keyword>
<dbReference type="EMBL" id="AP019860">
    <property type="protein sequence ID" value="BBM86287.1"/>
    <property type="molecule type" value="Genomic_DNA"/>
</dbReference>
<dbReference type="PANTHER" id="PTHR10127:SF850">
    <property type="entry name" value="METALLOENDOPEPTIDASE"/>
    <property type="match status" value="1"/>
</dbReference>
<comment type="cofactor">
    <cofactor evidence="1">
        <name>Zn(2+)</name>
        <dbReference type="ChEBI" id="CHEBI:29105"/>
    </cofactor>
    <text evidence="1">Binds 1 zinc ion per subunit.</text>
</comment>
<name>A0A5S9F4Y1_UABAM</name>
<proteinExistence type="predicted"/>
<dbReference type="Gene3D" id="3.40.390.10">
    <property type="entry name" value="Collagenase (Catalytic Domain)"/>
    <property type="match status" value="1"/>
</dbReference>
<dbReference type="InterPro" id="IPR001506">
    <property type="entry name" value="Peptidase_M12A"/>
</dbReference>
<evidence type="ECO:0000256" key="2">
    <source>
        <dbReference type="SAM" id="SignalP"/>
    </source>
</evidence>
<dbReference type="Pfam" id="PF01400">
    <property type="entry name" value="Astacin"/>
    <property type="match status" value="1"/>
</dbReference>
<dbReference type="GO" id="GO:0004222">
    <property type="term" value="F:metalloendopeptidase activity"/>
    <property type="evidence" value="ECO:0007669"/>
    <property type="project" value="UniProtKB-UniRule"/>
</dbReference>
<dbReference type="InterPro" id="IPR006026">
    <property type="entry name" value="Peptidase_Metallo"/>
</dbReference>
<sequence>MKNITSITKYTALFACFMISNIYAGNAIYGDSYRWDKGVIPYRISERCFPRRSYQRQIVKQAIAQWNNKMPLQLVKACNQWDLVVFTATRNSCVTPVGRQSGQQKIHCDVSTHFTVGHVLHEIGHAAGLHHEHERVDRDRYITVHKQSCHLDDLPITHNAQPVGNYDYQSIMHAPKFMGSYMLHAPAAIGQRDRLSCGDVSTIIATNFDGKLVQAPGLPVALVQNGKRTAVNRYGSGCHSPSAVLQLSSKAYYNIPCAENILGHRGGFAEDHRVDNGFSTPFLGSQRQVFLQQQQMYRNVQHENRRLRHRLRQQKHQNRQRFAAQQRRQRFMQNTHRVFSGLHRRGGCGS</sequence>
<protein>
    <submittedName>
        <fullName evidence="4">Peptidase</fullName>
    </submittedName>
</protein>
<feature type="domain" description="Peptidase M12A" evidence="3">
    <location>
        <begin position="26"/>
        <end position="211"/>
    </location>
</feature>
<dbReference type="GO" id="GO:0008270">
    <property type="term" value="F:zinc ion binding"/>
    <property type="evidence" value="ECO:0007669"/>
    <property type="project" value="UniProtKB-UniRule"/>
</dbReference>
<dbReference type="GO" id="GO:0006508">
    <property type="term" value="P:proteolysis"/>
    <property type="evidence" value="ECO:0007669"/>
    <property type="project" value="UniProtKB-KW"/>
</dbReference>
<evidence type="ECO:0000313" key="5">
    <source>
        <dbReference type="Proteomes" id="UP000326354"/>
    </source>
</evidence>
<reference evidence="4 5" key="1">
    <citation type="submission" date="2019-08" db="EMBL/GenBank/DDBJ databases">
        <title>Complete genome sequence of Candidatus Uab amorphum.</title>
        <authorList>
            <person name="Shiratori T."/>
            <person name="Suzuki S."/>
            <person name="Kakizawa Y."/>
            <person name="Ishida K."/>
        </authorList>
    </citation>
    <scope>NUCLEOTIDE SEQUENCE [LARGE SCALE GENOMIC DNA]</scope>
    <source>
        <strain evidence="4 5">SRT547</strain>
    </source>
</reference>
<keyword evidence="1" id="KW-0645">Protease</keyword>
<keyword evidence="1" id="KW-0482">Metalloprotease</keyword>
<dbReference type="InterPro" id="IPR024079">
    <property type="entry name" value="MetalloPept_cat_dom_sf"/>
</dbReference>
<feature type="signal peptide" evidence="2">
    <location>
        <begin position="1"/>
        <end position="24"/>
    </location>
</feature>
<dbReference type="PANTHER" id="PTHR10127">
    <property type="entry name" value="DISCOIDIN, CUB, EGF, LAMININ , AND ZINC METALLOPROTEASE DOMAIN CONTAINING"/>
    <property type="match status" value="1"/>
</dbReference>
<organism evidence="4 5">
    <name type="scientific">Uabimicrobium amorphum</name>
    <dbReference type="NCBI Taxonomy" id="2596890"/>
    <lineage>
        <taxon>Bacteria</taxon>
        <taxon>Pseudomonadati</taxon>
        <taxon>Planctomycetota</taxon>
        <taxon>Candidatus Uabimicrobiia</taxon>
        <taxon>Candidatus Uabimicrobiales</taxon>
        <taxon>Candidatus Uabimicrobiaceae</taxon>
        <taxon>Candidatus Uabimicrobium</taxon>
    </lineage>
</organism>
<dbReference type="RefSeq" id="WP_151970352.1">
    <property type="nucleotide sequence ID" value="NZ_AP019860.1"/>
</dbReference>
<feature type="chain" id="PRO_5024905857" evidence="2">
    <location>
        <begin position="25"/>
        <end position="350"/>
    </location>
</feature>
<dbReference type="OrthoDB" id="581907at2"/>
<feature type="binding site" evidence="1">
    <location>
        <position position="125"/>
    </location>
    <ligand>
        <name>Zn(2+)</name>
        <dbReference type="ChEBI" id="CHEBI:29105"/>
        <note>catalytic</note>
    </ligand>
</feature>
<keyword evidence="1" id="KW-0862">Zinc</keyword>
<keyword evidence="2" id="KW-0732">Signal</keyword>
<keyword evidence="5" id="KW-1185">Reference proteome</keyword>
<feature type="binding site" evidence="1">
    <location>
        <position position="121"/>
    </location>
    <ligand>
        <name>Zn(2+)</name>
        <dbReference type="ChEBI" id="CHEBI:29105"/>
        <note>catalytic</note>
    </ligand>
</feature>
<dbReference type="AlphaFoldDB" id="A0A5S9F4Y1"/>
<dbReference type="PROSITE" id="PS51864">
    <property type="entry name" value="ASTACIN"/>
    <property type="match status" value="1"/>
</dbReference>
<feature type="binding site" evidence="1">
    <location>
        <position position="131"/>
    </location>
    <ligand>
        <name>Zn(2+)</name>
        <dbReference type="ChEBI" id="CHEBI:29105"/>
        <note>catalytic</note>
    </ligand>
</feature>
<comment type="caution">
    <text evidence="1">Lacks conserved residue(s) required for the propagation of feature annotation.</text>
</comment>
<gene>
    <name evidence="4" type="ORF">UABAM_04673</name>
</gene>
<accession>A0A5S9F4Y1</accession>
<dbReference type="Proteomes" id="UP000326354">
    <property type="component" value="Chromosome"/>
</dbReference>
<evidence type="ECO:0000259" key="3">
    <source>
        <dbReference type="PROSITE" id="PS51864"/>
    </source>
</evidence>
<dbReference type="KEGG" id="uam:UABAM_04673"/>
<dbReference type="SUPFAM" id="SSF55486">
    <property type="entry name" value="Metalloproteases ('zincins'), catalytic domain"/>
    <property type="match status" value="1"/>
</dbReference>
<evidence type="ECO:0000256" key="1">
    <source>
        <dbReference type="PROSITE-ProRule" id="PRU01211"/>
    </source>
</evidence>
<dbReference type="PRINTS" id="PR00480">
    <property type="entry name" value="ASTACIN"/>
</dbReference>
<evidence type="ECO:0000313" key="4">
    <source>
        <dbReference type="EMBL" id="BBM86287.1"/>
    </source>
</evidence>
<keyword evidence="1" id="KW-0479">Metal-binding</keyword>
<dbReference type="SMART" id="SM00235">
    <property type="entry name" value="ZnMc"/>
    <property type="match status" value="1"/>
</dbReference>
<feature type="active site" evidence="1">
    <location>
        <position position="122"/>
    </location>
</feature>